<dbReference type="InterPro" id="IPR001916">
    <property type="entry name" value="Glyco_hydro_22"/>
</dbReference>
<evidence type="ECO:0000256" key="5">
    <source>
        <dbReference type="SAM" id="SignalP"/>
    </source>
</evidence>
<name>A0A182T0I3_9DIPT</name>
<feature type="domain" description="Glycosyl hydrolases family 22 (GH22)" evidence="6">
    <location>
        <begin position="90"/>
        <end position="108"/>
    </location>
</feature>
<feature type="signal peptide" evidence="5">
    <location>
        <begin position="1"/>
        <end position="18"/>
    </location>
</feature>
<dbReference type="PRINTS" id="PR00137">
    <property type="entry name" value="LYSOZYME"/>
</dbReference>
<keyword evidence="2 5" id="KW-0732">Signal</keyword>
<dbReference type="PANTHER" id="PTHR11407:SF36">
    <property type="entry name" value="GEO02684P1-RELATED"/>
    <property type="match status" value="1"/>
</dbReference>
<evidence type="ECO:0000313" key="8">
    <source>
        <dbReference type="Proteomes" id="UP000075901"/>
    </source>
</evidence>
<dbReference type="VEuPathDB" id="VectorBase:AMAM017139"/>
<dbReference type="PANTHER" id="PTHR11407">
    <property type="entry name" value="LYSOZYME C"/>
    <property type="match status" value="1"/>
</dbReference>
<evidence type="ECO:0000259" key="6">
    <source>
        <dbReference type="PROSITE" id="PS00128"/>
    </source>
</evidence>
<organism evidence="7 8">
    <name type="scientific">Anopheles maculatus</name>
    <dbReference type="NCBI Taxonomy" id="74869"/>
    <lineage>
        <taxon>Eukaryota</taxon>
        <taxon>Metazoa</taxon>
        <taxon>Ecdysozoa</taxon>
        <taxon>Arthropoda</taxon>
        <taxon>Hexapoda</taxon>
        <taxon>Insecta</taxon>
        <taxon>Pterygota</taxon>
        <taxon>Neoptera</taxon>
        <taxon>Endopterygota</taxon>
        <taxon>Diptera</taxon>
        <taxon>Nematocera</taxon>
        <taxon>Culicoidea</taxon>
        <taxon>Culicidae</taxon>
        <taxon>Anophelinae</taxon>
        <taxon>Anopheles</taxon>
        <taxon>Anopheles maculatus group</taxon>
    </lineage>
</organism>
<comment type="similarity">
    <text evidence="1 4">Belongs to the glycosyl hydrolase 22 family.</text>
</comment>
<evidence type="ECO:0000313" key="7">
    <source>
        <dbReference type="EnsemblMetazoa" id="AMAM017139-PA"/>
    </source>
</evidence>
<dbReference type="GO" id="GO:0003796">
    <property type="term" value="F:lysozyme activity"/>
    <property type="evidence" value="ECO:0007669"/>
    <property type="project" value="InterPro"/>
</dbReference>
<dbReference type="AlphaFoldDB" id="A0A182T0I3"/>
<keyword evidence="3" id="KW-1015">Disulfide bond</keyword>
<dbReference type="SMART" id="SM00263">
    <property type="entry name" value="LYZ1"/>
    <property type="match status" value="1"/>
</dbReference>
<reference evidence="7" key="2">
    <citation type="submission" date="2020-05" db="UniProtKB">
        <authorList>
            <consortium name="EnsemblMetazoa"/>
        </authorList>
    </citation>
    <scope>IDENTIFICATION</scope>
    <source>
        <strain evidence="7">maculatus3</strain>
    </source>
</reference>
<evidence type="ECO:0000256" key="3">
    <source>
        <dbReference type="ARBA" id="ARBA00023157"/>
    </source>
</evidence>
<dbReference type="InterPro" id="IPR019799">
    <property type="entry name" value="Glyco_hydro_22_CS"/>
</dbReference>
<protein>
    <submittedName>
        <fullName evidence="7">Lysozyme</fullName>
    </submittedName>
</protein>
<dbReference type="Proteomes" id="UP000075901">
    <property type="component" value="Unassembled WGS sequence"/>
</dbReference>
<dbReference type="FunFam" id="1.10.530.10:FF:000001">
    <property type="entry name" value="Lysozyme C"/>
    <property type="match status" value="1"/>
</dbReference>
<keyword evidence="8" id="KW-1185">Reference proteome</keyword>
<evidence type="ECO:0000256" key="1">
    <source>
        <dbReference type="ARBA" id="ARBA00010859"/>
    </source>
</evidence>
<dbReference type="PRINTS" id="PR00135">
    <property type="entry name" value="LYZLACT"/>
</dbReference>
<sequence>MKLIFAVLSALLVGGAFVETKTYKKCELVKALHNNGIPKSKLADWVCLVQWESSFSTTATNRNVDGSTDYGIFQINNKYWCDSNYGANECGIPCKSLLTDDITIAIKCAKLVYSRQGFNAWYGWRDHCKDQPLPDISDCF</sequence>
<reference evidence="8" key="1">
    <citation type="submission" date="2013-09" db="EMBL/GenBank/DDBJ databases">
        <title>The Genome Sequence of Anopheles maculatus species B.</title>
        <authorList>
            <consortium name="The Broad Institute Genomics Platform"/>
            <person name="Neafsey D.E."/>
            <person name="Besansky N."/>
            <person name="Howell P."/>
            <person name="Walton C."/>
            <person name="Young S.K."/>
            <person name="Zeng Q."/>
            <person name="Gargeya S."/>
            <person name="Fitzgerald M."/>
            <person name="Haas B."/>
            <person name="Abouelleil A."/>
            <person name="Allen A.W."/>
            <person name="Alvarado L."/>
            <person name="Arachchi H.M."/>
            <person name="Berlin A.M."/>
            <person name="Chapman S.B."/>
            <person name="Gainer-Dewar J."/>
            <person name="Goldberg J."/>
            <person name="Griggs A."/>
            <person name="Gujja S."/>
            <person name="Hansen M."/>
            <person name="Howarth C."/>
            <person name="Imamovic A."/>
            <person name="Ireland A."/>
            <person name="Larimer J."/>
            <person name="McCowan C."/>
            <person name="Murphy C."/>
            <person name="Pearson M."/>
            <person name="Poon T.W."/>
            <person name="Priest M."/>
            <person name="Roberts A."/>
            <person name="Saif S."/>
            <person name="Shea T."/>
            <person name="Sisk P."/>
            <person name="Sykes S."/>
            <person name="Wortman J."/>
            <person name="Nusbaum C."/>
            <person name="Birren B."/>
        </authorList>
    </citation>
    <scope>NUCLEOTIDE SEQUENCE [LARGE SCALE GENOMIC DNA]</scope>
    <source>
        <strain evidence="8">maculatus3</strain>
    </source>
</reference>
<dbReference type="PROSITE" id="PS51348">
    <property type="entry name" value="GLYCOSYL_HYDROL_F22_2"/>
    <property type="match status" value="1"/>
</dbReference>
<dbReference type="InterPro" id="IPR023346">
    <property type="entry name" value="Lysozyme-like_dom_sf"/>
</dbReference>
<dbReference type="Pfam" id="PF00062">
    <property type="entry name" value="Lys"/>
    <property type="match status" value="1"/>
</dbReference>
<evidence type="ECO:0000256" key="2">
    <source>
        <dbReference type="ARBA" id="ARBA00022729"/>
    </source>
</evidence>
<proteinExistence type="inferred from homology"/>
<dbReference type="PROSITE" id="PS00128">
    <property type="entry name" value="GLYCOSYL_HYDROL_F22_1"/>
    <property type="match status" value="1"/>
</dbReference>
<evidence type="ECO:0000256" key="4">
    <source>
        <dbReference type="RuleBase" id="RU004440"/>
    </source>
</evidence>
<accession>A0A182T0I3</accession>
<dbReference type="InterPro" id="IPR000974">
    <property type="entry name" value="Glyco_hydro_22_lys"/>
</dbReference>
<dbReference type="CDD" id="cd16899">
    <property type="entry name" value="LYZ_C_invert"/>
    <property type="match status" value="1"/>
</dbReference>
<dbReference type="SUPFAM" id="SSF53955">
    <property type="entry name" value="Lysozyme-like"/>
    <property type="match status" value="1"/>
</dbReference>
<feature type="chain" id="PRO_5008136328" evidence="5">
    <location>
        <begin position="19"/>
        <end position="140"/>
    </location>
</feature>
<dbReference type="Gene3D" id="1.10.530.10">
    <property type="match status" value="1"/>
</dbReference>
<dbReference type="EnsemblMetazoa" id="AMAM017139-RA">
    <property type="protein sequence ID" value="AMAM017139-PA"/>
    <property type="gene ID" value="AMAM017139"/>
</dbReference>